<sequence>MNIRTHVYSPLQNTALWIAAWLYGYESYDHTEQALNDLEGPHRLRDGEIGFFELAQALRTITKPTRQAFSGEPLLRIVLDGPGTPVGLPAHHEATAHAQRAGGAIVISAGLSAETHILVPQWKENRDFTVWESFIVSDPLPAASYLAPGDADLSLAQATRTAATLIQASGIGNAELASPRLTVGMLNDFYETPGLPDSIAPRAAKLIARADKVTAIMEAVIDTLGDHSFDQQLLSLSKHIREARMAAVSYAIYEWGRLAG</sequence>
<reference evidence="1 2" key="1">
    <citation type="journal article" date="2013" name="J. Biotechnol.">
        <title>Genome sequence of Corynebacterium pseudotuberculosis biovar equi strain 258 and prediction of antigenic targets to improve biotechnological vaccine production.</title>
        <authorList>
            <person name="Soares S.C."/>
            <person name="Trost E."/>
            <person name="Ramos R.T."/>
            <person name="Carneiro A.R."/>
            <person name="Santos A.R."/>
            <person name="Pinto A.C."/>
            <person name="Barbosa E."/>
            <person name="Aburjaile F."/>
            <person name="Ali A."/>
            <person name="Diniz C.A."/>
            <person name="Hassan S.S."/>
            <person name="Fiaux K."/>
            <person name="Guimaraes L.C."/>
            <person name="Bakhtiar S.M."/>
            <person name="Pereira U."/>
            <person name="Almeida S.S."/>
            <person name="Abreu V.A."/>
            <person name="Rocha F.S."/>
            <person name="Dorella F.A."/>
            <person name="Miyoshi A."/>
            <person name="Silva A."/>
            <person name="Azevedo V."/>
            <person name="Tauch A."/>
        </authorList>
    </citation>
    <scope>NUCLEOTIDE SEQUENCE [LARGE SCALE GENOMIC DNA]</scope>
    <source>
        <strain evidence="1 2">258</strain>
    </source>
</reference>
<organism evidence="1 2">
    <name type="scientific">Corynebacterium pseudotuberculosis 258</name>
    <dbReference type="NCBI Taxonomy" id="1168865"/>
    <lineage>
        <taxon>Bacteria</taxon>
        <taxon>Bacillati</taxon>
        <taxon>Actinomycetota</taxon>
        <taxon>Actinomycetes</taxon>
        <taxon>Mycobacteriales</taxon>
        <taxon>Corynebacteriaceae</taxon>
        <taxon>Corynebacterium</taxon>
    </lineage>
</organism>
<protein>
    <submittedName>
        <fullName evidence="1">Uncharacterized protein</fullName>
    </submittedName>
</protein>
<dbReference type="AlphaFoldDB" id="A0AAU8Q7C7"/>
<gene>
    <name evidence="1" type="ORF">CP258_05575</name>
</gene>
<name>A0AAU8Q7C7_CORPS</name>
<dbReference type="RefSeq" id="WP_014367072.1">
    <property type="nucleotide sequence ID" value="NC_017945.3"/>
</dbReference>
<dbReference type="GeneID" id="93974574"/>
<accession>A0AAU8Q7C7</accession>
<dbReference type="EMBL" id="CP003540">
    <property type="protein sequence ID" value="AFK16721.2"/>
    <property type="molecule type" value="Genomic_DNA"/>
</dbReference>
<dbReference type="KEGG" id="coe:CP258_05575"/>
<dbReference type="Proteomes" id="UP000006465">
    <property type="component" value="Chromosome"/>
</dbReference>
<evidence type="ECO:0000313" key="2">
    <source>
        <dbReference type="Proteomes" id="UP000006465"/>
    </source>
</evidence>
<proteinExistence type="predicted"/>
<evidence type="ECO:0000313" key="1">
    <source>
        <dbReference type="EMBL" id="AFK16721.2"/>
    </source>
</evidence>